<keyword evidence="8 13" id="KW-0457">Lysine biosynthesis</keyword>
<dbReference type="RefSeq" id="WP_136061475.1">
    <property type="nucleotide sequence ID" value="NZ_CAAHFH010000001.1"/>
</dbReference>
<dbReference type="InterPro" id="IPR022664">
    <property type="entry name" value="DapB_N_CS"/>
</dbReference>
<dbReference type="Pfam" id="PF01113">
    <property type="entry name" value="DapB_N"/>
    <property type="match status" value="1"/>
</dbReference>
<comment type="caution">
    <text evidence="13">Was originally thought to be a dihydrodipicolinate reductase (DHDPR), catalyzing the conversion of dihydrodipicolinate to tetrahydrodipicolinate. However, it was shown in E.coli that the substrate of the enzymatic reaction is not dihydrodipicolinate (DHDP) but in fact (2S,4S)-4-hydroxy-2,3,4,5-tetrahydrodipicolinic acid (HTPA), the product released by the DapA-catalyzed reaction.</text>
</comment>
<evidence type="ECO:0000256" key="3">
    <source>
        <dbReference type="ARBA" id="ARBA00022605"/>
    </source>
</evidence>
<evidence type="ECO:0000259" key="15">
    <source>
        <dbReference type="Pfam" id="PF05173"/>
    </source>
</evidence>
<dbReference type="PANTHER" id="PTHR20836:SF0">
    <property type="entry name" value="4-HYDROXY-TETRAHYDRODIPICOLINATE REDUCTASE 1, CHLOROPLASTIC-RELATED"/>
    <property type="match status" value="1"/>
</dbReference>
<evidence type="ECO:0000259" key="14">
    <source>
        <dbReference type="Pfam" id="PF01113"/>
    </source>
</evidence>
<organism evidence="16 17">
    <name type="scientific">Pontiella sulfatireligans</name>
    <dbReference type="NCBI Taxonomy" id="2750658"/>
    <lineage>
        <taxon>Bacteria</taxon>
        <taxon>Pseudomonadati</taxon>
        <taxon>Kiritimatiellota</taxon>
        <taxon>Kiritimatiellia</taxon>
        <taxon>Kiritimatiellales</taxon>
        <taxon>Pontiellaceae</taxon>
        <taxon>Pontiella</taxon>
    </lineage>
</organism>
<feature type="binding site" evidence="13">
    <location>
        <position position="37"/>
    </location>
    <ligand>
        <name>NAD(+)</name>
        <dbReference type="ChEBI" id="CHEBI:57540"/>
    </ligand>
</feature>
<evidence type="ECO:0000313" key="16">
    <source>
        <dbReference type="EMBL" id="VGO20027.1"/>
    </source>
</evidence>
<comment type="caution">
    <text evidence="13">Lacks conserved residue(s) required for the propagation of feature annotation.</text>
</comment>
<keyword evidence="6 13" id="KW-0560">Oxidoreductase</keyword>
<comment type="catalytic activity">
    <reaction evidence="11 13">
        <text>(S)-2,3,4,5-tetrahydrodipicolinate + NADP(+) + H2O = (2S,4S)-4-hydroxy-2,3,4,5-tetrahydrodipicolinate + NADPH + H(+)</text>
        <dbReference type="Rhea" id="RHEA:35331"/>
        <dbReference type="ChEBI" id="CHEBI:15377"/>
        <dbReference type="ChEBI" id="CHEBI:15378"/>
        <dbReference type="ChEBI" id="CHEBI:16845"/>
        <dbReference type="ChEBI" id="CHEBI:57783"/>
        <dbReference type="ChEBI" id="CHEBI:58349"/>
        <dbReference type="ChEBI" id="CHEBI:67139"/>
        <dbReference type="EC" id="1.17.1.8"/>
    </reaction>
</comment>
<dbReference type="EMBL" id="CAAHFH010000001">
    <property type="protein sequence ID" value="VGO20027.1"/>
    <property type="molecule type" value="Genomic_DNA"/>
</dbReference>
<protein>
    <recommendedName>
        <fullName evidence="10 13">4-hydroxy-tetrahydrodipicolinate reductase</fullName>
        <shortName evidence="13">HTPA reductase</shortName>
        <ecNumber evidence="10 13">1.17.1.8</ecNumber>
    </recommendedName>
</protein>
<dbReference type="PANTHER" id="PTHR20836">
    <property type="entry name" value="DIHYDRODIPICOLINATE REDUCTASE"/>
    <property type="match status" value="1"/>
</dbReference>
<evidence type="ECO:0000256" key="5">
    <source>
        <dbReference type="ARBA" id="ARBA00022915"/>
    </source>
</evidence>
<feature type="binding site" evidence="13">
    <location>
        <position position="160"/>
    </location>
    <ligand>
        <name>(S)-2,3,4,5-tetrahydrodipicolinate</name>
        <dbReference type="ChEBI" id="CHEBI:16845"/>
    </ligand>
</feature>
<keyword evidence="3 13" id="KW-0028">Amino-acid biosynthesis</keyword>
<dbReference type="GO" id="GO:0050661">
    <property type="term" value="F:NADP binding"/>
    <property type="evidence" value="ECO:0007669"/>
    <property type="project" value="UniProtKB-UniRule"/>
</dbReference>
<dbReference type="GO" id="GO:0019877">
    <property type="term" value="P:diaminopimelate biosynthetic process"/>
    <property type="evidence" value="ECO:0007669"/>
    <property type="project" value="UniProtKB-UniRule"/>
</dbReference>
<evidence type="ECO:0000256" key="4">
    <source>
        <dbReference type="ARBA" id="ARBA00022857"/>
    </source>
</evidence>
<dbReference type="PIRSF" id="PIRSF000161">
    <property type="entry name" value="DHPR"/>
    <property type="match status" value="1"/>
</dbReference>
<gene>
    <name evidence="13 16" type="primary">dapB</name>
    <name evidence="16" type="ORF">SCARR_02087</name>
</gene>
<dbReference type="SUPFAM" id="SSF51735">
    <property type="entry name" value="NAD(P)-binding Rossmann-fold domains"/>
    <property type="match status" value="1"/>
</dbReference>
<dbReference type="Pfam" id="PF05173">
    <property type="entry name" value="DapB_C"/>
    <property type="match status" value="1"/>
</dbReference>
<dbReference type="FunFam" id="3.30.360.10:FF:000004">
    <property type="entry name" value="4-hydroxy-tetrahydrodipicolinate reductase"/>
    <property type="match status" value="1"/>
</dbReference>
<comment type="pathway">
    <text evidence="9 13">Amino-acid biosynthesis; L-lysine biosynthesis via DAP pathway; (S)-tetrahydrodipicolinate from L-aspartate: step 4/4.</text>
</comment>
<keyword evidence="7 13" id="KW-0520">NAD</keyword>
<dbReference type="CDD" id="cd02274">
    <property type="entry name" value="DHDPR_N"/>
    <property type="match status" value="1"/>
</dbReference>
<dbReference type="EC" id="1.17.1.8" evidence="10 13"/>
<dbReference type="Proteomes" id="UP000346198">
    <property type="component" value="Unassembled WGS sequence"/>
</dbReference>
<sequence length="270" mass="28332">MSVKVVVLGAAGRMGKALIRCIMEEKVQGLELVGAVDLWDLPDLGTDAGLMAGTKKAGLSLITNLEEVGPDADVIVDFSSHFGTAGNAPRIAEWGTAWVIGTTGLNEEELAAIDATAEKAAVVLSGNMSLGINLLCNLVEAGARALKGKGYDIEVLERHHNMKKDSPSGTALMLGRAATDGYGWDLKDVQQDGRTGLPGERPEKEIGFHSIRGGDIVGDHTVMLAGMGELLELSHRATSRDVFAIGALQAAAWAAGKEAKLYSMKDVLGL</sequence>
<dbReference type="InterPro" id="IPR036291">
    <property type="entry name" value="NAD(P)-bd_dom_sf"/>
</dbReference>
<dbReference type="GO" id="GO:0005829">
    <property type="term" value="C:cytosol"/>
    <property type="evidence" value="ECO:0007669"/>
    <property type="project" value="TreeGrafter"/>
</dbReference>
<evidence type="ECO:0000256" key="7">
    <source>
        <dbReference type="ARBA" id="ARBA00023027"/>
    </source>
</evidence>
<evidence type="ECO:0000256" key="2">
    <source>
        <dbReference type="ARBA" id="ARBA00022490"/>
    </source>
</evidence>
<dbReference type="NCBIfam" id="TIGR00036">
    <property type="entry name" value="dapB"/>
    <property type="match status" value="1"/>
</dbReference>
<dbReference type="InterPro" id="IPR023940">
    <property type="entry name" value="DHDPR_bac"/>
</dbReference>
<feature type="active site" description="Proton donor/acceptor" evidence="13">
    <location>
        <position position="159"/>
    </location>
</feature>
<dbReference type="UniPathway" id="UPA00034">
    <property type="reaction ID" value="UER00018"/>
</dbReference>
<feature type="binding site" evidence="13">
    <location>
        <begin position="169"/>
        <end position="170"/>
    </location>
    <ligand>
        <name>(S)-2,3,4,5-tetrahydrodipicolinate</name>
        <dbReference type="ChEBI" id="CHEBI:16845"/>
    </ligand>
</feature>
<keyword evidence="2 13" id="KW-0963">Cytoplasm</keyword>
<comment type="subunit">
    <text evidence="13">Homotetramer.</text>
</comment>
<dbReference type="GO" id="GO:0009089">
    <property type="term" value="P:lysine biosynthetic process via diaminopimelate"/>
    <property type="evidence" value="ECO:0007669"/>
    <property type="project" value="UniProtKB-UniRule"/>
</dbReference>
<dbReference type="InterPro" id="IPR022663">
    <property type="entry name" value="DapB_C"/>
</dbReference>
<reference evidence="16 17" key="1">
    <citation type="submission" date="2019-04" db="EMBL/GenBank/DDBJ databases">
        <authorList>
            <person name="Van Vliet M D."/>
        </authorList>
    </citation>
    <scope>NUCLEOTIDE SEQUENCE [LARGE SCALE GENOMIC DNA]</scope>
    <source>
        <strain evidence="16 17">F21</strain>
    </source>
</reference>
<dbReference type="PROSITE" id="PS01298">
    <property type="entry name" value="DAPB"/>
    <property type="match status" value="1"/>
</dbReference>
<dbReference type="Gene3D" id="3.30.360.10">
    <property type="entry name" value="Dihydrodipicolinate Reductase, domain 2"/>
    <property type="match status" value="1"/>
</dbReference>
<feature type="domain" description="Dihydrodipicolinate reductase C-terminal" evidence="15">
    <location>
        <begin position="131"/>
        <end position="268"/>
    </location>
</feature>
<feature type="active site" description="Proton donor" evidence="13">
    <location>
        <position position="163"/>
    </location>
</feature>
<comment type="subcellular location">
    <subcellularLocation>
        <location evidence="13">Cytoplasm</location>
    </subcellularLocation>
</comment>
<dbReference type="GO" id="GO:0051287">
    <property type="term" value="F:NAD binding"/>
    <property type="evidence" value="ECO:0007669"/>
    <property type="project" value="UniProtKB-UniRule"/>
</dbReference>
<evidence type="ECO:0000313" key="17">
    <source>
        <dbReference type="Proteomes" id="UP000346198"/>
    </source>
</evidence>
<feature type="binding site" evidence="13">
    <location>
        <begin position="101"/>
        <end position="103"/>
    </location>
    <ligand>
        <name>NAD(+)</name>
        <dbReference type="ChEBI" id="CHEBI:57540"/>
    </ligand>
</feature>
<feature type="binding site" evidence="13">
    <location>
        <begin position="125"/>
        <end position="128"/>
    </location>
    <ligand>
        <name>NAD(+)</name>
        <dbReference type="ChEBI" id="CHEBI:57540"/>
    </ligand>
</feature>
<evidence type="ECO:0000256" key="8">
    <source>
        <dbReference type="ARBA" id="ARBA00023154"/>
    </source>
</evidence>
<dbReference type="InterPro" id="IPR000846">
    <property type="entry name" value="DapB_N"/>
</dbReference>
<feature type="binding site" evidence="13">
    <location>
        <begin position="9"/>
        <end position="14"/>
    </location>
    <ligand>
        <name>NAD(+)</name>
        <dbReference type="ChEBI" id="CHEBI:57540"/>
    </ligand>
</feature>
<evidence type="ECO:0000256" key="1">
    <source>
        <dbReference type="ARBA" id="ARBA00006642"/>
    </source>
</evidence>
<evidence type="ECO:0000256" key="13">
    <source>
        <dbReference type="HAMAP-Rule" id="MF_00102"/>
    </source>
</evidence>
<evidence type="ECO:0000256" key="10">
    <source>
        <dbReference type="ARBA" id="ARBA00038983"/>
    </source>
</evidence>
<proteinExistence type="inferred from homology"/>
<dbReference type="Gene3D" id="3.40.50.720">
    <property type="entry name" value="NAD(P)-binding Rossmann-like Domain"/>
    <property type="match status" value="1"/>
</dbReference>
<keyword evidence="5 13" id="KW-0220">Diaminopimelate biosynthesis</keyword>
<dbReference type="GO" id="GO:0016726">
    <property type="term" value="F:oxidoreductase activity, acting on CH or CH2 groups, NAD or NADP as acceptor"/>
    <property type="evidence" value="ECO:0007669"/>
    <property type="project" value="UniProtKB-UniRule"/>
</dbReference>
<comment type="catalytic activity">
    <reaction evidence="12 13">
        <text>(S)-2,3,4,5-tetrahydrodipicolinate + NAD(+) + H2O = (2S,4S)-4-hydroxy-2,3,4,5-tetrahydrodipicolinate + NADH + H(+)</text>
        <dbReference type="Rhea" id="RHEA:35323"/>
        <dbReference type="ChEBI" id="CHEBI:15377"/>
        <dbReference type="ChEBI" id="CHEBI:15378"/>
        <dbReference type="ChEBI" id="CHEBI:16845"/>
        <dbReference type="ChEBI" id="CHEBI:57540"/>
        <dbReference type="ChEBI" id="CHEBI:57945"/>
        <dbReference type="ChEBI" id="CHEBI:67139"/>
        <dbReference type="EC" id="1.17.1.8"/>
    </reaction>
</comment>
<comment type="function">
    <text evidence="13">Catalyzes the conversion of 4-hydroxy-tetrahydrodipicolinate (HTPA) to tetrahydrodipicolinate.</text>
</comment>
<dbReference type="HAMAP" id="MF_00102">
    <property type="entry name" value="DapB"/>
    <property type="match status" value="1"/>
</dbReference>
<evidence type="ECO:0000256" key="6">
    <source>
        <dbReference type="ARBA" id="ARBA00023002"/>
    </source>
</evidence>
<name>A0A6C2UKT5_9BACT</name>
<evidence type="ECO:0000256" key="11">
    <source>
        <dbReference type="ARBA" id="ARBA00049080"/>
    </source>
</evidence>
<feature type="domain" description="Dihydrodipicolinate reductase N-terminal" evidence="14">
    <location>
        <begin position="3"/>
        <end position="128"/>
    </location>
</feature>
<keyword evidence="4 13" id="KW-0521">NADP</keyword>
<evidence type="ECO:0000256" key="12">
    <source>
        <dbReference type="ARBA" id="ARBA00049396"/>
    </source>
</evidence>
<dbReference type="GO" id="GO:0008839">
    <property type="term" value="F:4-hydroxy-tetrahydrodipicolinate reductase"/>
    <property type="evidence" value="ECO:0007669"/>
    <property type="project" value="UniProtKB-UniRule"/>
</dbReference>
<comment type="similarity">
    <text evidence="1 13">Belongs to the DapB family.</text>
</comment>
<keyword evidence="17" id="KW-1185">Reference proteome</keyword>
<dbReference type="AlphaFoldDB" id="A0A6C2UKT5"/>
<evidence type="ECO:0000256" key="9">
    <source>
        <dbReference type="ARBA" id="ARBA00037922"/>
    </source>
</evidence>
<accession>A0A6C2UKT5</accession>
<dbReference type="SUPFAM" id="SSF55347">
    <property type="entry name" value="Glyceraldehyde-3-phosphate dehydrogenase-like, C-terminal domain"/>
    <property type="match status" value="1"/>
</dbReference>